<proteinExistence type="predicted"/>
<protein>
    <submittedName>
        <fullName evidence="1">Uncharacterized protein</fullName>
    </submittedName>
</protein>
<sequence length="166" mass="19163">MNGQAKSFDECSRRIKEEVMLMIKRARREEKEMNLLTEEAGGHLLPSRGRRDISAKMGMQVPLLGQDTDSLERQPPAEPPLEEWQADGWEEEQQFICQQRRVCLQQTVTAGGRDVTLITSESLSEYLVLQDNLVQYHSQVDGYEGEEEQEEVLNPQQQHLLMESQF</sequence>
<accession>A0A1D2JPW0</accession>
<organism evidence="1 2">
    <name type="scientific">Paracoccidioides brasiliensis</name>
    <dbReference type="NCBI Taxonomy" id="121759"/>
    <lineage>
        <taxon>Eukaryota</taxon>
        <taxon>Fungi</taxon>
        <taxon>Dikarya</taxon>
        <taxon>Ascomycota</taxon>
        <taxon>Pezizomycotina</taxon>
        <taxon>Eurotiomycetes</taxon>
        <taxon>Eurotiomycetidae</taxon>
        <taxon>Onygenales</taxon>
        <taxon>Ajellomycetaceae</taxon>
        <taxon>Paracoccidioides</taxon>
    </lineage>
</organism>
<evidence type="ECO:0000313" key="1">
    <source>
        <dbReference type="EMBL" id="ODH45215.1"/>
    </source>
</evidence>
<evidence type="ECO:0000313" key="2">
    <source>
        <dbReference type="Proteomes" id="UP000242814"/>
    </source>
</evidence>
<dbReference type="VEuPathDB" id="FungiDB:PABG_12314"/>
<gene>
    <name evidence="1" type="ORF">ACO22_00211</name>
</gene>
<name>A0A1D2JPW0_PARBR</name>
<comment type="caution">
    <text evidence="1">The sequence shown here is derived from an EMBL/GenBank/DDBJ whole genome shotgun (WGS) entry which is preliminary data.</text>
</comment>
<dbReference type="AlphaFoldDB" id="A0A1D2JPW0"/>
<reference evidence="1 2" key="1">
    <citation type="submission" date="2016-06" db="EMBL/GenBank/DDBJ databases">
        <authorList>
            <person name="Kjaerup R.B."/>
            <person name="Dalgaard T.S."/>
            <person name="Juul-Madsen H.R."/>
        </authorList>
    </citation>
    <scope>NUCLEOTIDE SEQUENCE [LARGE SCALE GENOMIC DNA]</scope>
    <source>
        <strain evidence="1 2">Pb300</strain>
    </source>
</reference>
<dbReference type="VEuPathDB" id="FungiDB:PADG_12330"/>
<dbReference type="Proteomes" id="UP000242814">
    <property type="component" value="Unassembled WGS sequence"/>
</dbReference>
<dbReference type="EMBL" id="LZYO01000004">
    <property type="protein sequence ID" value="ODH45215.1"/>
    <property type="molecule type" value="Genomic_DNA"/>
</dbReference>